<dbReference type="AlphaFoldDB" id="D9SGP9"/>
<keyword evidence="3" id="KW-1185">Reference proteome</keyword>
<sequence length="180" mass="20055">MISLNAFQAAPGFDDPLEMLHACHDKILQQCATLTKLDAHLRQSGCDTQVQQAASGILRYFDSAGQFHHQDEEEDLFPLLLGHPDTDSALLARLLAEHEKMQDAWTALRPVLLQLVAGHETPLDSALVENFISRHTDHIAIENAQLLPMAERLLSTQQITLLGRKMSERRGAKFPESMPA</sequence>
<dbReference type="InterPro" id="IPR012312">
    <property type="entry name" value="Hemerythrin-like"/>
</dbReference>
<dbReference type="Pfam" id="PF01814">
    <property type="entry name" value="Hemerythrin"/>
    <property type="match status" value="1"/>
</dbReference>
<evidence type="ECO:0000259" key="1">
    <source>
        <dbReference type="Pfam" id="PF01814"/>
    </source>
</evidence>
<dbReference type="RefSeq" id="WP_013293634.1">
    <property type="nucleotide sequence ID" value="NC_014394.1"/>
</dbReference>
<dbReference type="KEGG" id="gca:Galf_1684"/>
<protein>
    <submittedName>
        <fullName evidence="2">Hemerythrin HHE cation binding domain protein</fullName>
    </submittedName>
</protein>
<dbReference type="HOGENOM" id="CLU_113668_0_0_4"/>
<dbReference type="CDD" id="cd12108">
    <property type="entry name" value="Hr-like"/>
    <property type="match status" value="1"/>
</dbReference>
<reference evidence="2 3" key="1">
    <citation type="submission" date="2010-08" db="EMBL/GenBank/DDBJ databases">
        <title>Complete sequence of Gallionella capsiferriformans ES-2.</title>
        <authorList>
            <consortium name="US DOE Joint Genome Institute"/>
            <person name="Lucas S."/>
            <person name="Copeland A."/>
            <person name="Lapidus A."/>
            <person name="Cheng J.-F."/>
            <person name="Bruce D."/>
            <person name="Goodwin L."/>
            <person name="Pitluck S."/>
            <person name="Chertkov O."/>
            <person name="Davenport K.W."/>
            <person name="Detter J.C."/>
            <person name="Han C."/>
            <person name="Tapia R."/>
            <person name="Land M."/>
            <person name="Hauser L."/>
            <person name="Chang Y.-J."/>
            <person name="Jeffries C."/>
            <person name="Kyrpides N."/>
            <person name="Ivanova N."/>
            <person name="Mikhailova N."/>
            <person name="Shelobolina E.S."/>
            <person name="Picardal F."/>
            <person name="Roden E."/>
            <person name="Emerson D."/>
            <person name="Woyke T."/>
        </authorList>
    </citation>
    <scope>NUCLEOTIDE SEQUENCE [LARGE SCALE GENOMIC DNA]</scope>
    <source>
        <strain evidence="2 3">ES-2</strain>
    </source>
</reference>
<organism evidence="2 3">
    <name type="scientific">Gallionella capsiferriformans (strain ES-2)</name>
    <name type="common">Gallionella ferruginea capsiferriformans (strain ES-2)</name>
    <dbReference type="NCBI Taxonomy" id="395494"/>
    <lineage>
        <taxon>Bacteria</taxon>
        <taxon>Pseudomonadati</taxon>
        <taxon>Pseudomonadota</taxon>
        <taxon>Betaproteobacteria</taxon>
        <taxon>Nitrosomonadales</taxon>
        <taxon>Gallionellaceae</taxon>
        <taxon>Gallionella</taxon>
    </lineage>
</organism>
<gene>
    <name evidence="2" type="ordered locus">Galf_1684</name>
</gene>
<dbReference type="STRING" id="395494.Galf_1684"/>
<evidence type="ECO:0000313" key="3">
    <source>
        <dbReference type="Proteomes" id="UP000001235"/>
    </source>
</evidence>
<dbReference type="Gene3D" id="1.20.120.520">
    <property type="entry name" value="nmb1532 protein domain like"/>
    <property type="match status" value="1"/>
</dbReference>
<feature type="domain" description="Hemerythrin-like" evidence="1">
    <location>
        <begin position="16"/>
        <end position="150"/>
    </location>
</feature>
<name>D9SGP9_GALCS</name>
<dbReference type="Proteomes" id="UP000001235">
    <property type="component" value="Chromosome"/>
</dbReference>
<dbReference type="EMBL" id="CP002159">
    <property type="protein sequence ID" value="ADL55696.1"/>
    <property type="molecule type" value="Genomic_DNA"/>
</dbReference>
<accession>D9SGP9</accession>
<evidence type="ECO:0000313" key="2">
    <source>
        <dbReference type="EMBL" id="ADL55696.1"/>
    </source>
</evidence>
<proteinExistence type="predicted"/>
<dbReference type="eggNOG" id="COG3945">
    <property type="taxonomic scope" value="Bacteria"/>
</dbReference>